<dbReference type="EMBL" id="JAUSVR010000004">
    <property type="protein sequence ID" value="MDQ0510871.1"/>
    <property type="molecule type" value="Genomic_DNA"/>
</dbReference>
<keyword evidence="2" id="KW-1185">Reference proteome</keyword>
<name>A0ABU0LQB6_9HYPH</name>
<protein>
    <submittedName>
        <fullName evidence="1">Phage tail protein X</fullName>
    </submittedName>
</protein>
<organism evidence="1 2">
    <name type="scientific">Ancylobacter amanitiformis</name>
    <dbReference type="NCBI Taxonomy" id="217069"/>
    <lineage>
        <taxon>Bacteria</taxon>
        <taxon>Pseudomonadati</taxon>
        <taxon>Pseudomonadota</taxon>
        <taxon>Alphaproteobacteria</taxon>
        <taxon>Hyphomicrobiales</taxon>
        <taxon>Xanthobacteraceae</taxon>
        <taxon>Ancylobacter</taxon>
    </lineage>
</organism>
<proteinExistence type="predicted"/>
<reference evidence="1 2" key="1">
    <citation type="submission" date="2023-07" db="EMBL/GenBank/DDBJ databases">
        <title>Genomic Encyclopedia of Type Strains, Phase IV (KMG-IV): sequencing the most valuable type-strain genomes for metagenomic binning, comparative biology and taxonomic classification.</title>
        <authorList>
            <person name="Goeker M."/>
        </authorList>
    </citation>
    <scope>NUCLEOTIDE SEQUENCE [LARGE SCALE GENOMIC DNA]</scope>
    <source>
        <strain evidence="1 2">DSM 15561</strain>
    </source>
</reference>
<dbReference type="InterPro" id="IPR036779">
    <property type="entry name" value="LysM_dom_sf"/>
</dbReference>
<gene>
    <name evidence="1" type="ORF">QOZ99_001759</name>
</gene>
<dbReference type="Pfam" id="PF05489">
    <property type="entry name" value="Phage_tail_X"/>
    <property type="match status" value="1"/>
</dbReference>
<accession>A0ABU0LQB6</accession>
<dbReference type="Gene3D" id="3.10.350.10">
    <property type="entry name" value="LysM domain"/>
    <property type="match status" value="1"/>
</dbReference>
<sequence length="70" mass="7712">MASTYKTRQGEMIDMICRRTYGDESTYVEAVLEANPGLADLPSPLPMGTTITLPDLTTQTTSRTVVSLWD</sequence>
<dbReference type="RefSeq" id="WP_306889584.1">
    <property type="nucleotide sequence ID" value="NZ_JAUSVR010000004.1"/>
</dbReference>
<evidence type="ECO:0000313" key="2">
    <source>
        <dbReference type="Proteomes" id="UP001235094"/>
    </source>
</evidence>
<evidence type="ECO:0000313" key="1">
    <source>
        <dbReference type="EMBL" id="MDQ0510871.1"/>
    </source>
</evidence>
<dbReference type="Proteomes" id="UP001235094">
    <property type="component" value="Unassembled WGS sequence"/>
</dbReference>
<dbReference type="InterPro" id="IPR008861">
    <property type="entry name" value="GpX-like"/>
</dbReference>
<comment type="caution">
    <text evidence="1">The sequence shown here is derived from an EMBL/GenBank/DDBJ whole genome shotgun (WGS) entry which is preliminary data.</text>
</comment>